<comment type="pathway">
    <text evidence="1 10">Cofactor biosynthesis; (R)-pantothenate biosynthesis; (R)-pantoate from 3-methyl-2-oxobutanoate: step 2/2.</text>
</comment>
<evidence type="ECO:0000256" key="1">
    <source>
        <dbReference type="ARBA" id="ARBA00004994"/>
    </source>
</evidence>
<evidence type="ECO:0000256" key="7">
    <source>
        <dbReference type="ARBA" id="ARBA00023002"/>
    </source>
</evidence>
<name>A0ABV3L840_9RHOB</name>
<dbReference type="EC" id="1.1.1.169" evidence="3 10"/>
<evidence type="ECO:0000313" key="14">
    <source>
        <dbReference type="Proteomes" id="UP001553161"/>
    </source>
</evidence>
<feature type="domain" description="Ketopantoate reductase N-terminal" evidence="11">
    <location>
        <begin position="3"/>
        <end position="143"/>
    </location>
</feature>
<dbReference type="InterPro" id="IPR013752">
    <property type="entry name" value="KPA_reductase"/>
</dbReference>
<comment type="caution">
    <text evidence="13">The sequence shown here is derived from an EMBL/GenBank/DDBJ whole genome shotgun (WGS) entry which is preliminary data.</text>
</comment>
<reference evidence="13 14" key="1">
    <citation type="submission" date="2024-07" db="EMBL/GenBank/DDBJ databases">
        <authorList>
            <person name="Kang M."/>
        </authorList>
    </citation>
    <scope>NUCLEOTIDE SEQUENCE [LARGE SCALE GENOMIC DNA]</scope>
    <source>
        <strain evidence="13 14">DFM31</strain>
    </source>
</reference>
<evidence type="ECO:0000256" key="6">
    <source>
        <dbReference type="ARBA" id="ARBA00022857"/>
    </source>
</evidence>
<dbReference type="RefSeq" id="WP_366193621.1">
    <property type="nucleotide sequence ID" value="NZ_JBFBVU010000016.1"/>
</dbReference>
<keyword evidence="7 10" id="KW-0560">Oxidoreductase</keyword>
<evidence type="ECO:0000256" key="2">
    <source>
        <dbReference type="ARBA" id="ARBA00007870"/>
    </source>
</evidence>
<evidence type="ECO:0000256" key="5">
    <source>
        <dbReference type="ARBA" id="ARBA00022655"/>
    </source>
</evidence>
<organism evidence="13 14">
    <name type="scientific">Meridianimarinicoccus marinus</name>
    <dbReference type="NCBI Taxonomy" id="3231483"/>
    <lineage>
        <taxon>Bacteria</taxon>
        <taxon>Pseudomonadati</taxon>
        <taxon>Pseudomonadota</taxon>
        <taxon>Alphaproteobacteria</taxon>
        <taxon>Rhodobacterales</taxon>
        <taxon>Paracoccaceae</taxon>
        <taxon>Meridianimarinicoccus</taxon>
    </lineage>
</organism>
<dbReference type="PANTHER" id="PTHR21708:SF26">
    <property type="entry name" value="2-DEHYDROPANTOATE 2-REDUCTASE"/>
    <property type="match status" value="1"/>
</dbReference>
<dbReference type="SUPFAM" id="SSF48179">
    <property type="entry name" value="6-phosphogluconate dehydrogenase C-terminal domain-like"/>
    <property type="match status" value="1"/>
</dbReference>
<dbReference type="GO" id="GO:0008677">
    <property type="term" value="F:2-dehydropantoate 2-reductase activity"/>
    <property type="evidence" value="ECO:0007669"/>
    <property type="project" value="UniProtKB-EC"/>
</dbReference>
<evidence type="ECO:0000256" key="10">
    <source>
        <dbReference type="RuleBase" id="RU362068"/>
    </source>
</evidence>
<dbReference type="InterPro" id="IPR013328">
    <property type="entry name" value="6PGD_dom2"/>
</dbReference>
<keyword evidence="5 10" id="KW-0566">Pantothenate biosynthesis</keyword>
<dbReference type="Gene3D" id="3.40.50.720">
    <property type="entry name" value="NAD(P)-binding Rossmann-like Domain"/>
    <property type="match status" value="1"/>
</dbReference>
<accession>A0ABV3L840</accession>
<dbReference type="InterPro" id="IPR036291">
    <property type="entry name" value="NAD(P)-bd_dom_sf"/>
</dbReference>
<protein>
    <recommendedName>
        <fullName evidence="4 10">2-dehydropantoate 2-reductase</fullName>
        <ecNumber evidence="3 10">1.1.1.169</ecNumber>
    </recommendedName>
    <alternativeName>
        <fullName evidence="8 10">Ketopantoate reductase</fullName>
    </alternativeName>
</protein>
<dbReference type="SUPFAM" id="SSF51735">
    <property type="entry name" value="NAD(P)-binding Rossmann-fold domains"/>
    <property type="match status" value="1"/>
</dbReference>
<dbReference type="Gene3D" id="1.10.1040.10">
    <property type="entry name" value="N-(1-d-carboxylethyl)-l-norvaline Dehydrogenase, domain 2"/>
    <property type="match status" value="1"/>
</dbReference>
<evidence type="ECO:0000256" key="4">
    <source>
        <dbReference type="ARBA" id="ARBA00019465"/>
    </source>
</evidence>
<dbReference type="Proteomes" id="UP001553161">
    <property type="component" value="Unassembled WGS sequence"/>
</dbReference>
<keyword evidence="14" id="KW-1185">Reference proteome</keyword>
<dbReference type="PANTHER" id="PTHR21708">
    <property type="entry name" value="PROBABLE 2-DEHYDROPANTOATE 2-REDUCTASE"/>
    <property type="match status" value="1"/>
</dbReference>
<comment type="function">
    <text evidence="10">Catalyzes the NADPH-dependent reduction of ketopantoate into pantoic acid.</text>
</comment>
<evidence type="ECO:0000259" key="11">
    <source>
        <dbReference type="Pfam" id="PF02558"/>
    </source>
</evidence>
<evidence type="ECO:0000256" key="8">
    <source>
        <dbReference type="ARBA" id="ARBA00032024"/>
    </source>
</evidence>
<dbReference type="InterPro" id="IPR008927">
    <property type="entry name" value="6-PGluconate_DH-like_C_sf"/>
</dbReference>
<dbReference type="InterPro" id="IPR003710">
    <property type="entry name" value="ApbA"/>
</dbReference>
<dbReference type="Pfam" id="PF02558">
    <property type="entry name" value="ApbA"/>
    <property type="match status" value="1"/>
</dbReference>
<dbReference type="EMBL" id="JBFBVU010000016">
    <property type="protein sequence ID" value="MEV8467742.1"/>
    <property type="molecule type" value="Genomic_DNA"/>
</dbReference>
<gene>
    <name evidence="13" type="ORF">AB0T83_13240</name>
</gene>
<keyword evidence="6 10" id="KW-0521">NADP</keyword>
<evidence type="ECO:0000256" key="3">
    <source>
        <dbReference type="ARBA" id="ARBA00013014"/>
    </source>
</evidence>
<comment type="catalytic activity">
    <reaction evidence="9 10">
        <text>(R)-pantoate + NADP(+) = 2-dehydropantoate + NADPH + H(+)</text>
        <dbReference type="Rhea" id="RHEA:16233"/>
        <dbReference type="ChEBI" id="CHEBI:11561"/>
        <dbReference type="ChEBI" id="CHEBI:15378"/>
        <dbReference type="ChEBI" id="CHEBI:15980"/>
        <dbReference type="ChEBI" id="CHEBI:57783"/>
        <dbReference type="ChEBI" id="CHEBI:58349"/>
        <dbReference type="EC" id="1.1.1.169"/>
    </reaction>
</comment>
<sequence length="308" mass="32868">MKILVMGAGALGGFYGARLARDGHEVTLVARGAHLEAMQRDGLRVESPMGDLHVRDIRATDRPEGNPDIVLLMIKNRDVEAAGAQVKPFLNEGSAVVTVQNGVTAPERLGRVIGPERVISGSVFMPASIKAPGVILHSSDNSMVRAGVREGGPSDLCDRLIAALAATGVDAQRVDDTDRMLWEKMVFQSVFSAITSLTRLDVGPLRDCPETRALLRAGLGEAAAVGKAVGIDLDADVAEVQFTRLMESLPRHSHASMLDDLNRGKPLELEYLSGEIVRLGQEHGIATPTHRFMRAALMPFAEGAPAAS</sequence>
<comment type="similarity">
    <text evidence="2 10">Belongs to the ketopantoate reductase family.</text>
</comment>
<dbReference type="InterPro" id="IPR051402">
    <property type="entry name" value="KPR-Related"/>
</dbReference>
<dbReference type="Pfam" id="PF08546">
    <property type="entry name" value="ApbA_C"/>
    <property type="match status" value="1"/>
</dbReference>
<evidence type="ECO:0000313" key="13">
    <source>
        <dbReference type="EMBL" id="MEV8467742.1"/>
    </source>
</evidence>
<evidence type="ECO:0000256" key="9">
    <source>
        <dbReference type="ARBA" id="ARBA00048793"/>
    </source>
</evidence>
<dbReference type="InterPro" id="IPR013332">
    <property type="entry name" value="KPR_N"/>
</dbReference>
<evidence type="ECO:0000259" key="12">
    <source>
        <dbReference type="Pfam" id="PF08546"/>
    </source>
</evidence>
<proteinExistence type="inferred from homology"/>
<dbReference type="NCBIfam" id="TIGR00745">
    <property type="entry name" value="apbA_panE"/>
    <property type="match status" value="1"/>
</dbReference>
<feature type="domain" description="Ketopantoate reductase C-terminal" evidence="12">
    <location>
        <begin position="178"/>
        <end position="296"/>
    </location>
</feature>